<evidence type="ECO:0000313" key="3">
    <source>
        <dbReference type="Proteomes" id="UP000230707"/>
    </source>
</evidence>
<dbReference type="AlphaFoldDB" id="A0A2H0NGF8"/>
<evidence type="ECO:0000313" key="2">
    <source>
        <dbReference type="EMBL" id="PIR07980.1"/>
    </source>
</evidence>
<protein>
    <recommendedName>
        <fullName evidence="1">DUF11 domain-containing protein</fullName>
    </recommendedName>
</protein>
<proteinExistence type="predicted"/>
<dbReference type="NCBIfam" id="TIGR01451">
    <property type="entry name" value="B_ant_repeat"/>
    <property type="match status" value="1"/>
</dbReference>
<reference evidence="2 3" key="1">
    <citation type="submission" date="2017-09" db="EMBL/GenBank/DDBJ databases">
        <title>Depth-based differentiation of microbial function through sediment-hosted aquifers and enrichment of novel symbionts in the deep terrestrial subsurface.</title>
        <authorList>
            <person name="Probst A.J."/>
            <person name="Ladd B."/>
            <person name="Jarett J.K."/>
            <person name="Geller-Mcgrath D.E."/>
            <person name="Sieber C.M."/>
            <person name="Emerson J.B."/>
            <person name="Anantharaman K."/>
            <person name="Thomas B.C."/>
            <person name="Malmstrom R."/>
            <person name="Stieglmeier M."/>
            <person name="Klingl A."/>
            <person name="Woyke T."/>
            <person name="Ryan C.M."/>
            <person name="Banfield J.F."/>
        </authorList>
    </citation>
    <scope>NUCLEOTIDE SEQUENCE [LARGE SCALE GENOMIC DNA]</scope>
    <source>
        <strain evidence="2">CG11_big_fil_rev_8_21_14_0_20_37_11</strain>
    </source>
</reference>
<organism evidence="2 3">
    <name type="scientific">Candidatus Gottesmanbacteria bacterium CG11_big_fil_rev_8_21_14_0_20_37_11</name>
    <dbReference type="NCBI Taxonomy" id="1974575"/>
    <lineage>
        <taxon>Bacteria</taxon>
        <taxon>Candidatus Gottesmaniibacteriota</taxon>
    </lineage>
</organism>
<dbReference type="InterPro" id="IPR047589">
    <property type="entry name" value="DUF11_rpt"/>
</dbReference>
<sequence>MPVYGGGVSCPKQGEVLVDKKVRNPATGFYVDNLGPSDPKYRPQQIVSFQISVKNPGETAIDKITVTDTLPKFLDYMSGPGTYDGANGKLNWEVSNLAGGDTQVFEVKGRISHQAKLPVDRNVICPTNELAQPINIVDVSASNGQTDRDEARYCIEKEVIVPKVPEAGPENWLISITGLITSLGIGLKLRKSKSS</sequence>
<dbReference type="Gene3D" id="2.60.40.1170">
    <property type="entry name" value="Mu homology domain, subdomain B"/>
    <property type="match status" value="1"/>
</dbReference>
<dbReference type="Pfam" id="PF01345">
    <property type="entry name" value="DUF11"/>
    <property type="match status" value="1"/>
</dbReference>
<gene>
    <name evidence="2" type="ORF">COV53_05475</name>
</gene>
<dbReference type="EMBL" id="PCWS01000124">
    <property type="protein sequence ID" value="PIR07980.1"/>
    <property type="molecule type" value="Genomic_DNA"/>
</dbReference>
<name>A0A2H0NGF8_9BACT</name>
<dbReference type="Proteomes" id="UP000230707">
    <property type="component" value="Unassembled WGS sequence"/>
</dbReference>
<feature type="domain" description="DUF11" evidence="1">
    <location>
        <begin position="38"/>
        <end position="122"/>
    </location>
</feature>
<dbReference type="InterPro" id="IPR001434">
    <property type="entry name" value="OmcB-like_DUF11"/>
</dbReference>
<evidence type="ECO:0000259" key="1">
    <source>
        <dbReference type="Pfam" id="PF01345"/>
    </source>
</evidence>
<comment type="caution">
    <text evidence="2">The sequence shown here is derived from an EMBL/GenBank/DDBJ whole genome shotgun (WGS) entry which is preliminary data.</text>
</comment>
<accession>A0A2H0NGF8</accession>